<sequence>MEEIRNAALAYYETSSDKIKNMVRDFFKQLGDLSDGTVSISDLEAFFKERGHEPFPPSLLKELGKEPADHLDHFTDAFVFYYLAVTKRPCCDVCQAFLKGLYFTCLHCFENEDKTYNLCNNCFCEVKDCPKGHGHVAFLDNFAAFQAKSKATENLKKNMTVHDASIPRITVNSQERMVFSLPCSLNAISCSTKWSWPTPKRELAIHIDQEGCPFPGLSVARMSMCSTKWSWPAPKRKLAIHMDHEGCCPVPGLSVTGMSMSIRRRAL</sequence>
<dbReference type="Proteomes" id="UP001164929">
    <property type="component" value="Chromosome 7"/>
</dbReference>
<accession>A0AAD6QJZ4</accession>
<gene>
    <name evidence="1" type="ORF">NC653_019767</name>
</gene>
<comment type="caution">
    <text evidence="1">The sequence shown here is derived from an EMBL/GenBank/DDBJ whole genome shotgun (WGS) entry which is preliminary data.</text>
</comment>
<name>A0AAD6QJZ4_9ROSI</name>
<dbReference type="AlphaFoldDB" id="A0AAD6QJZ4"/>
<protein>
    <recommendedName>
        <fullName evidence="3">EF-hand domain-containing protein</fullName>
    </recommendedName>
</protein>
<evidence type="ECO:0000313" key="1">
    <source>
        <dbReference type="EMBL" id="KAJ6991700.1"/>
    </source>
</evidence>
<reference evidence="1" key="1">
    <citation type="journal article" date="2023" name="Mol. Ecol. Resour.">
        <title>Chromosome-level genome assembly of a triploid poplar Populus alba 'Berolinensis'.</title>
        <authorList>
            <person name="Chen S."/>
            <person name="Yu Y."/>
            <person name="Wang X."/>
            <person name="Wang S."/>
            <person name="Zhang T."/>
            <person name="Zhou Y."/>
            <person name="He R."/>
            <person name="Meng N."/>
            <person name="Wang Y."/>
            <person name="Liu W."/>
            <person name="Liu Z."/>
            <person name="Liu J."/>
            <person name="Guo Q."/>
            <person name="Huang H."/>
            <person name="Sederoff R.R."/>
            <person name="Wang G."/>
            <person name="Qu G."/>
            <person name="Chen S."/>
        </authorList>
    </citation>
    <scope>NUCLEOTIDE SEQUENCE</scope>
    <source>
        <strain evidence="1">SC-2020</strain>
    </source>
</reference>
<proteinExistence type="predicted"/>
<evidence type="ECO:0008006" key="3">
    <source>
        <dbReference type="Google" id="ProtNLM"/>
    </source>
</evidence>
<dbReference type="EMBL" id="JAQIZT010000007">
    <property type="protein sequence ID" value="KAJ6991700.1"/>
    <property type="molecule type" value="Genomic_DNA"/>
</dbReference>
<evidence type="ECO:0000313" key="2">
    <source>
        <dbReference type="Proteomes" id="UP001164929"/>
    </source>
</evidence>
<organism evidence="1 2">
    <name type="scientific">Populus alba x Populus x berolinensis</name>
    <dbReference type="NCBI Taxonomy" id="444605"/>
    <lineage>
        <taxon>Eukaryota</taxon>
        <taxon>Viridiplantae</taxon>
        <taxon>Streptophyta</taxon>
        <taxon>Embryophyta</taxon>
        <taxon>Tracheophyta</taxon>
        <taxon>Spermatophyta</taxon>
        <taxon>Magnoliopsida</taxon>
        <taxon>eudicotyledons</taxon>
        <taxon>Gunneridae</taxon>
        <taxon>Pentapetalae</taxon>
        <taxon>rosids</taxon>
        <taxon>fabids</taxon>
        <taxon>Malpighiales</taxon>
        <taxon>Salicaceae</taxon>
        <taxon>Saliceae</taxon>
        <taxon>Populus</taxon>
    </lineage>
</organism>
<keyword evidence="2" id="KW-1185">Reference proteome</keyword>